<dbReference type="AlphaFoldDB" id="A0A1E5VTX2"/>
<comment type="caution">
    <text evidence="2">The sequence shown here is derived from an EMBL/GenBank/DDBJ whole genome shotgun (WGS) entry which is preliminary data.</text>
</comment>
<organism evidence="2 3">
    <name type="scientific">Dichanthelium oligosanthes</name>
    <dbReference type="NCBI Taxonomy" id="888268"/>
    <lineage>
        <taxon>Eukaryota</taxon>
        <taxon>Viridiplantae</taxon>
        <taxon>Streptophyta</taxon>
        <taxon>Embryophyta</taxon>
        <taxon>Tracheophyta</taxon>
        <taxon>Spermatophyta</taxon>
        <taxon>Magnoliopsida</taxon>
        <taxon>Liliopsida</taxon>
        <taxon>Poales</taxon>
        <taxon>Poaceae</taxon>
        <taxon>PACMAD clade</taxon>
        <taxon>Panicoideae</taxon>
        <taxon>Panicodae</taxon>
        <taxon>Paniceae</taxon>
        <taxon>Dichantheliinae</taxon>
        <taxon>Dichanthelium</taxon>
    </lineage>
</organism>
<dbReference type="OrthoDB" id="1505307at2759"/>
<evidence type="ECO:0000256" key="1">
    <source>
        <dbReference type="SAM" id="MobiDB-lite"/>
    </source>
</evidence>
<feature type="compositionally biased region" description="Polar residues" evidence="1">
    <location>
        <begin position="27"/>
        <end position="45"/>
    </location>
</feature>
<keyword evidence="3" id="KW-1185">Reference proteome</keyword>
<protein>
    <submittedName>
        <fullName evidence="2">Uncharacterized protein</fullName>
    </submittedName>
</protein>
<reference evidence="2 3" key="1">
    <citation type="submission" date="2016-09" db="EMBL/GenBank/DDBJ databases">
        <title>The draft genome of Dichanthelium oligosanthes: A C3 panicoid grass species.</title>
        <authorList>
            <person name="Studer A.J."/>
            <person name="Schnable J.C."/>
            <person name="Brutnell T.P."/>
        </authorList>
    </citation>
    <scope>NUCLEOTIDE SEQUENCE [LARGE SCALE GENOMIC DNA]</scope>
    <source>
        <strain evidence="3">cv. Kellogg 1175</strain>
        <tissue evidence="2">Leaf</tissue>
    </source>
</reference>
<dbReference type="Proteomes" id="UP000095767">
    <property type="component" value="Unassembled WGS sequence"/>
</dbReference>
<evidence type="ECO:0000313" key="3">
    <source>
        <dbReference type="Proteomes" id="UP000095767"/>
    </source>
</evidence>
<name>A0A1E5VTX2_9POAL</name>
<proteinExistence type="predicted"/>
<sequence length="61" mass="6702">MMEWTRMETALVCRLPNSMKLQRPGSWKSSPGESSTNSTTAITTGPQSDILLPAFSSSFFC</sequence>
<accession>A0A1E5VTX2</accession>
<evidence type="ECO:0000313" key="2">
    <source>
        <dbReference type="EMBL" id="OEL28576.1"/>
    </source>
</evidence>
<gene>
    <name evidence="2" type="ORF">BAE44_0010411</name>
</gene>
<feature type="region of interest" description="Disordered" evidence="1">
    <location>
        <begin position="21"/>
        <end position="45"/>
    </location>
</feature>
<dbReference type="EMBL" id="LWDX02029694">
    <property type="protein sequence ID" value="OEL28576.1"/>
    <property type="molecule type" value="Genomic_DNA"/>
</dbReference>